<feature type="transmembrane region" description="Helical" evidence="1">
    <location>
        <begin position="159"/>
        <end position="181"/>
    </location>
</feature>
<dbReference type="Proteomes" id="UP000256621">
    <property type="component" value="Chromosome"/>
</dbReference>
<name>A0AAD0QNZ4_CUTAC</name>
<evidence type="ECO:0000313" key="2">
    <source>
        <dbReference type="EMBL" id="AXM07421.1"/>
    </source>
</evidence>
<keyword evidence="1" id="KW-1133">Transmembrane helix</keyword>
<dbReference type="AlphaFoldDB" id="A0AAD0QNZ4"/>
<proteinExistence type="predicted"/>
<evidence type="ECO:0000313" key="3">
    <source>
        <dbReference type="Proteomes" id="UP000256621"/>
    </source>
</evidence>
<protein>
    <submittedName>
        <fullName evidence="2">Uncharacterized protein</fullName>
    </submittedName>
</protein>
<evidence type="ECO:0000256" key="1">
    <source>
        <dbReference type="SAM" id="Phobius"/>
    </source>
</evidence>
<feature type="transmembrane region" description="Helical" evidence="1">
    <location>
        <begin position="45"/>
        <end position="67"/>
    </location>
</feature>
<dbReference type="RefSeq" id="WP_009640068.1">
    <property type="nucleotide sequence ID" value="NZ_CP012351.1"/>
</dbReference>
<keyword evidence="1" id="KW-0472">Membrane</keyword>
<dbReference type="EMBL" id="CP031442">
    <property type="protein sequence ID" value="AXM07421.1"/>
    <property type="molecule type" value="Genomic_DNA"/>
</dbReference>
<feature type="transmembrane region" description="Helical" evidence="1">
    <location>
        <begin position="120"/>
        <end position="139"/>
    </location>
</feature>
<feature type="transmembrane region" description="Helical" evidence="1">
    <location>
        <begin position="88"/>
        <end position="108"/>
    </location>
</feature>
<organism evidence="2 3">
    <name type="scientific">Cutibacterium acnes</name>
    <name type="common">Propionibacterium acnes</name>
    <dbReference type="NCBI Taxonomy" id="1747"/>
    <lineage>
        <taxon>Bacteria</taxon>
        <taxon>Bacillati</taxon>
        <taxon>Actinomycetota</taxon>
        <taxon>Actinomycetes</taxon>
        <taxon>Propionibacteriales</taxon>
        <taxon>Propionibacteriaceae</taxon>
        <taxon>Cutibacterium</taxon>
    </lineage>
</organism>
<accession>A0AAD0QNZ4</accession>
<gene>
    <name evidence="2" type="ORF">DXN06_10050</name>
</gene>
<keyword evidence="1" id="KW-0812">Transmembrane</keyword>
<feature type="transmembrane region" description="Helical" evidence="1">
    <location>
        <begin position="20"/>
        <end position="39"/>
    </location>
</feature>
<sequence length="185" mass="20198">MTTHKNTHEQQYRHAPLNGLIIGAVAGVAWVIVVLVDYVILEGLFIVSCTAELVVACVFPVTGWMTGLWGRRVFMCDDPKKRRRKAKIIGAVMATVTGMLMFVLATPLDAYTSWGVKESTAHLITLTICPLAGLFLGIIGTKPKDSNVSFVRDMSITAVIIVFVAAAVWLILNFAIALSFVKITF</sequence>
<reference evidence="2 3" key="1">
    <citation type="submission" date="2018-08" db="EMBL/GenBank/DDBJ databases">
        <title>Genome sequencing of Cutibacterium acnes KCOM 1315.</title>
        <authorList>
            <person name="Kook J.-K."/>
            <person name="Park S.-N."/>
            <person name="Lim Y.K."/>
        </authorList>
    </citation>
    <scope>NUCLEOTIDE SEQUENCE [LARGE SCALE GENOMIC DNA]</scope>
    <source>
        <strain evidence="2 3">KCOM 1315</strain>
    </source>
</reference>